<keyword evidence="2" id="KW-1133">Transmembrane helix</keyword>
<name>A0A8C9B0W3_PROSS</name>
<evidence type="ECO:0000256" key="1">
    <source>
        <dbReference type="SAM" id="MobiDB-lite"/>
    </source>
</evidence>
<keyword evidence="2" id="KW-0472">Membrane</keyword>
<dbReference type="InterPro" id="IPR008952">
    <property type="entry name" value="Tetraspanin_EC2_sf"/>
</dbReference>
<sequence length="352" mass="37314">ALGRTDRYGRGRPHNCGQGVRPAAQEPGLRLVQGHGDTLGTGPPTTAAPPMWLLVQVEDAALDTYDLVYDQVVTTASRVRQQELAAIQDAFLCCGKRSPFSLLGRSDAGLCQGEEAARQDCLQGIRGHLRPYQSVLSTLSGIGLALTGCALLLSAFLWFAVRSGRSLDRKGKYILAARAHGCQPQEPSFFRHSQDGPATRAPSGADAAGDSEALGGSRTTDTPLRPLSCRRLTQAVSRHHGGGGRPEGQQEGTRGRARRVRTGKPARGQPGDSLDTGTAAPSHTGLWAHSSRVQPDGLCRCPGFQVHLLPVVAGLGPPRPGPVPRVPLTSPLVGARGRLDPRQSPCLDECFF</sequence>
<dbReference type="AlphaFoldDB" id="A0A8C9B0W3"/>
<dbReference type="GeneTree" id="ENSGT00390000003287"/>
<accession>A0A8C9B0W3</accession>
<evidence type="ECO:0008006" key="5">
    <source>
        <dbReference type="Google" id="ProtNLM"/>
    </source>
</evidence>
<dbReference type="SUPFAM" id="SSF48652">
    <property type="entry name" value="Tetraspanin"/>
    <property type="match status" value="1"/>
</dbReference>
<keyword evidence="4" id="KW-1185">Reference proteome</keyword>
<feature type="compositionally biased region" description="Basic residues" evidence="1">
    <location>
        <begin position="255"/>
        <end position="264"/>
    </location>
</feature>
<proteinExistence type="predicted"/>
<feature type="transmembrane region" description="Helical" evidence="2">
    <location>
        <begin position="139"/>
        <end position="161"/>
    </location>
</feature>
<evidence type="ECO:0000313" key="3">
    <source>
        <dbReference type="Ensembl" id="ENSPSMP00000037161.1"/>
    </source>
</evidence>
<evidence type="ECO:0000256" key="2">
    <source>
        <dbReference type="SAM" id="Phobius"/>
    </source>
</evidence>
<keyword evidence="2" id="KW-0812">Transmembrane</keyword>
<evidence type="ECO:0000313" key="4">
    <source>
        <dbReference type="Proteomes" id="UP000694414"/>
    </source>
</evidence>
<reference evidence="3" key="1">
    <citation type="submission" date="2025-08" db="UniProtKB">
        <authorList>
            <consortium name="Ensembl"/>
        </authorList>
    </citation>
    <scope>IDENTIFICATION</scope>
</reference>
<feature type="region of interest" description="Disordered" evidence="1">
    <location>
        <begin position="185"/>
        <end position="283"/>
    </location>
</feature>
<dbReference type="Ensembl" id="ENSPSMT00000042807.1">
    <property type="protein sequence ID" value="ENSPSMP00000037161.1"/>
    <property type="gene ID" value="ENSPSMG00000025550.1"/>
</dbReference>
<reference evidence="3" key="2">
    <citation type="submission" date="2025-09" db="UniProtKB">
        <authorList>
            <consortium name="Ensembl"/>
        </authorList>
    </citation>
    <scope>IDENTIFICATION</scope>
</reference>
<organism evidence="3 4">
    <name type="scientific">Prolemur simus</name>
    <name type="common">Greater bamboo lemur</name>
    <name type="synonym">Hapalemur simus</name>
    <dbReference type="NCBI Taxonomy" id="1328070"/>
    <lineage>
        <taxon>Eukaryota</taxon>
        <taxon>Metazoa</taxon>
        <taxon>Chordata</taxon>
        <taxon>Craniata</taxon>
        <taxon>Vertebrata</taxon>
        <taxon>Euteleostomi</taxon>
        <taxon>Mammalia</taxon>
        <taxon>Eutheria</taxon>
        <taxon>Euarchontoglires</taxon>
        <taxon>Primates</taxon>
        <taxon>Strepsirrhini</taxon>
        <taxon>Lemuriformes</taxon>
        <taxon>Lemuridae</taxon>
        <taxon>Prolemur</taxon>
    </lineage>
</organism>
<feature type="region of interest" description="Disordered" evidence="1">
    <location>
        <begin position="1"/>
        <end position="26"/>
    </location>
</feature>
<protein>
    <recommendedName>
        <fullName evidence="5">Tetraspanin-32</fullName>
    </recommendedName>
</protein>
<dbReference type="GO" id="GO:0016020">
    <property type="term" value="C:membrane"/>
    <property type="evidence" value="ECO:0007669"/>
    <property type="project" value="InterPro"/>
</dbReference>
<dbReference type="Proteomes" id="UP000694414">
    <property type="component" value="Unplaced"/>
</dbReference>